<keyword evidence="3" id="KW-1185">Reference proteome</keyword>
<dbReference type="EMBL" id="BAAASZ010000008">
    <property type="protein sequence ID" value="GAA2430517.1"/>
    <property type="molecule type" value="Genomic_DNA"/>
</dbReference>
<feature type="region of interest" description="Disordered" evidence="1">
    <location>
        <begin position="247"/>
        <end position="267"/>
    </location>
</feature>
<dbReference type="RefSeq" id="WP_344321004.1">
    <property type="nucleotide sequence ID" value="NZ_BAAASZ010000008.1"/>
</dbReference>
<gene>
    <name evidence="2" type="ORF">GCM10010405_11730</name>
</gene>
<comment type="caution">
    <text evidence="2">The sequence shown here is derived from an EMBL/GenBank/DDBJ whole genome shotgun (WGS) entry which is preliminary data.</text>
</comment>
<evidence type="ECO:0000313" key="3">
    <source>
        <dbReference type="Proteomes" id="UP001501638"/>
    </source>
</evidence>
<accession>A0ABP5WLZ2</accession>
<evidence type="ECO:0000313" key="2">
    <source>
        <dbReference type="EMBL" id="GAA2430517.1"/>
    </source>
</evidence>
<proteinExistence type="predicted"/>
<sequence>MPNPDVSPRAAYAAAVESLADRVLGALRGTGDAVVVAAHVDGAPDPKAALAAVRVLGPDVFAPVLFGAGSFGPADAQAVTESFRIFPPAPDATPEAVWRDWTTSRLLARYGGDDLPGVPEPGGPDDGDGNDGAPGASHEHSDAYGDASWRTWSLRMAQLAPLALPDVDGPVHEAAVRRPRALARGTARAMLRRDYPIAACLARWLACARHRGARPDLDVAAVVRHIELHGVGGARTALDTAIARRMLERTDRTGQPGRPERPGGPTP</sequence>
<evidence type="ECO:0000256" key="1">
    <source>
        <dbReference type="SAM" id="MobiDB-lite"/>
    </source>
</evidence>
<feature type="region of interest" description="Disordered" evidence="1">
    <location>
        <begin position="112"/>
        <end position="143"/>
    </location>
</feature>
<organism evidence="2 3">
    <name type="scientific">Streptomyces macrosporus</name>
    <dbReference type="NCBI Taxonomy" id="44032"/>
    <lineage>
        <taxon>Bacteria</taxon>
        <taxon>Bacillati</taxon>
        <taxon>Actinomycetota</taxon>
        <taxon>Actinomycetes</taxon>
        <taxon>Kitasatosporales</taxon>
        <taxon>Streptomycetaceae</taxon>
        <taxon>Streptomyces</taxon>
    </lineage>
</organism>
<name>A0ABP5WLZ2_9ACTN</name>
<protein>
    <submittedName>
        <fullName evidence="2">Uncharacterized protein</fullName>
    </submittedName>
</protein>
<reference evidence="3" key="1">
    <citation type="journal article" date="2019" name="Int. J. Syst. Evol. Microbiol.">
        <title>The Global Catalogue of Microorganisms (GCM) 10K type strain sequencing project: providing services to taxonomists for standard genome sequencing and annotation.</title>
        <authorList>
            <consortium name="The Broad Institute Genomics Platform"/>
            <consortium name="The Broad Institute Genome Sequencing Center for Infectious Disease"/>
            <person name="Wu L."/>
            <person name="Ma J."/>
        </authorList>
    </citation>
    <scope>NUCLEOTIDE SEQUENCE [LARGE SCALE GENOMIC DNA]</scope>
    <source>
        <strain evidence="3">JCM 6305</strain>
    </source>
</reference>
<dbReference type="Proteomes" id="UP001501638">
    <property type="component" value="Unassembled WGS sequence"/>
</dbReference>